<dbReference type="PANTHER" id="PTHR22876">
    <property type="entry name" value="ZGC:101016"/>
    <property type="match status" value="1"/>
</dbReference>
<dbReference type="AlphaFoldDB" id="A0A7S2BQ45"/>
<feature type="region of interest" description="Disordered" evidence="1">
    <location>
        <begin position="111"/>
        <end position="172"/>
    </location>
</feature>
<dbReference type="InterPro" id="IPR019351">
    <property type="entry name" value="DUF2039"/>
</dbReference>
<gene>
    <name evidence="2" type="ORF">DSPE1174_LOCUS9142</name>
</gene>
<protein>
    <submittedName>
        <fullName evidence="2">Uncharacterized protein</fullName>
    </submittedName>
</protein>
<dbReference type="Pfam" id="PF10217">
    <property type="entry name" value="DUF2039"/>
    <property type="match status" value="1"/>
</dbReference>
<sequence length="172" mass="19488">MSMKQSKKKGRKPAHQNEFAFVHNANSRLTKKILAMPNEGLCRRCHDKIEWRKKYRKYKPLKQPRKCNFCHNKAVKAAYHVACKPCAAEKSICAWCCTTWEKLRLEELNATAEQSDEGATRVDSPQGQKGVTKKGGNDPSPVIEPMSLDSLEDRHVHIEDPIKDGSLLEDGS</sequence>
<dbReference type="PANTHER" id="PTHR22876:SF5">
    <property type="entry name" value="CHROMOSOME 9 OPEN READING FRAME 85"/>
    <property type="match status" value="1"/>
</dbReference>
<dbReference type="SUPFAM" id="SSF48695">
    <property type="entry name" value="Multiheme cytochromes"/>
    <property type="match status" value="1"/>
</dbReference>
<organism evidence="2">
    <name type="scientific">Octactis speculum</name>
    <dbReference type="NCBI Taxonomy" id="3111310"/>
    <lineage>
        <taxon>Eukaryota</taxon>
        <taxon>Sar</taxon>
        <taxon>Stramenopiles</taxon>
        <taxon>Ochrophyta</taxon>
        <taxon>Dictyochophyceae</taxon>
        <taxon>Dictyochales</taxon>
        <taxon>Dictyochaceae</taxon>
        <taxon>Octactis</taxon>
    </lineage>
</organism>
<evidence type="ECO:0000256" key="1">
    <source>
        <dbReference type="SAM" id="MobiDB-lite"/>
    </source>
</evidence>
<accession>A0A7S2BQ45</accession>
<feature type="compositionally biased region" description="Basic and acidic residues" evidence="1">
    <location>
        <begin position="151"/>
        <end position="163"/>
    </location>
</feature>
<reference evidence="2" key="1">
    <citation type="submission" date="2021-01" db="EMBL/GenBank/DDBJ databases">
        <authorList>
            <person name="Corre E."/>
            <person name="Pelletier E."/>
            <person name="Niang G."/>
            <person name="Scheremetjew M."/>
            <person name="Finn R."/>
            <person name="Kale V."/>
            <person name="Holt S."/>
            <person name="Cochrane G."/>
            <person name="Meng A."/>
            <person name="Brown T."/>
            <person name="Cohen L."/>
        </authorList>
    </citation>
    <scope>NUCLEOTIDE SEQUENCE</scope>
    <source>
        <strain evidence="2">CCMP1381</strain>
    </source>
</reference>
<name>A0A7S2BQ45_9STRA</name>
<dbReference type="InterPro" id="IPR036280">
    <property type="entry name" value="Multihaem_cyt_sf"/>
</dbReference>
<proteinExistence type="predicted"/>
<dbReference type="EMBL" id="HBGS01017379">
    <property type="protein sequence ID" value="CAD9403124.1"/>
    <property type="molecule type" value="Transcribed_RNA"/>
</dbReference>
<evidence type="ECO:0000313" key="2">
    <source>
        <dbReference type="EMBL" id="CAD9403124.1"/>
    </source>
</evidence>